<dbReference type="SUPFAM" id="SSF81324">
    <property type="entry name" value="Voltage-gated potassium channels"/>
    <property type="match status" value="1"/>
</dbReference>
<comment type="subcellular location">
    <subcellularLocation>
        <location evidence="1">Membrane</location>
        <topology evidence="1">Multi-pass membrane protein</topology>
    </subcellularLocation>
</comment>
<evidence type="ECO:0000256" key="6">
    <source>
        <dbReference type="ARBA" id="ARBA00023136"/>
    </source>
</evidence>
<keyword evidence="2" id="KW-0813">Transport</keyword>
<dbReference type="EMBL" id="BSEV01000001">
    <property type="protein sequence ID" value="GLK06823.1"/>
    <property type="molecule type" value="Genomic_DNA"/>
</dbReference>
<evidence type="ECO:0000256" key="4">
    <source>
        <dbReference type="ARBA" id="ARBA00022989"/>
    </source>
</evidence>
<dbReference type="Gene3D" id="1.10.287.70">
    <property type="match status" value="1"/>
</dbReference>
<feature type="transmembrane region" description="Helical" evidence="9">
    <location>
        <begin position="213"/>
        <end position="237"/>
    </location>
</feature>
<dbReference type="PANTHER" id="PTHR11537">
    <property type="entry name" value="VOLTAGE-GATED POTASSIUM CHANNEL"/>
    <property type="match status" value="1"/>
</dbReference>
<dbReference type="Pfam" id="PF07885">
    <property type="entry name" value="Ion_trans_2"/>
    <property type="match status" value="1"/>
</dbReference>
<dbReference type="InterPro" id="IPR027359">
    <property type="entry name" value="Volt_channel_dom_sf"/>
</dbReference>
<evidence type="ECO:0000313" key="11">
    <source>
        <dbReference type="EMBL" id="GLK06823.1"/>
    </source>
</evidence>
<feature type="transmembrane region" description="Helical" evidence="9">
    <location>
        <begin position="50"/>
        <end position="69"/>
    </location>
</feature>
<gene>
    <name evidence="11" type="ORF">GCM10017600_02280</name>
</gene>
<dbReference type="InterPro" id="IPR013099">
    <property type="entry name" value="K_chnl_dom"/>
</dbReference>
<protein>
    <recommendedName>
        <fullName evidence="10">Potassium channel domain-containing protein</fullName>
    </recommendedName>
</protein>
<feature type="transmembrane region" description="Helical" evidence="9">
    <location>
        <begin position="81"/>
        <end position="101"/>
    </location>
</feature>
<evidence type="ECO:0000256" key="7">
    <source>
        <dbReference type="ARBA" id="ARBA00023303"/>
    </source>
</evidence>
<keyword evidence="3 9" id="KW-0812">Transmembrane</keyword>
<keyword evidence="7" id="KW-0407">Ion channel</keyword>
<sequence length="280" mass="30293">MGREGVGDDVPYDDGYGRTSSEGESPTKRTAPHQRHASSRLERWERGSEIPLILASLTFLAVFATLVLAPGMPRPLRTAGWAIMLGIWALFAVDVAVRLALAPDRRAFLRHNWLALVILAVPTLCPLRAVGMLSRASIRHRRRMLEFHAQVAAYGGLTALLFGLTSALAVLHVERDAPDATIRTFGDAVWWAVSTIATVGYGDTYPVTGRGRWIGGVLMLGGVGLLGVVTASFASWFTSRFEDLREEDLHGRPPAEGAGGGQARNRKASDEGTPDRETPA</sequence>
<keyword evidence="12" id="KW-1185">Reference proteome</keyword>
<evidence type="ECO:0000256" key="1">
    <source>
        <dbReference type="ARBA" id="ARBA00004141"/>
    </source>
</evidence>
<evidence type="ECO:0000313" key="12">
    <source>
        <dbReference type="Proteomes" id="UP001143474"/>
    </source>
</evidence>
<dbReference type="GO" id="GO:0001508">
    <property type="term" value="P:action potential"/>
    <property type="evidence" value="ECO:0007669"/>
    <property type="project" value="TreeGrafter"/>
</dbReference>
<evidence type="ECO:0000259" key="10">
    <source>
        <dbReference type="Pfam" id="PF07885"/>
    </source>
</evidence>
<dbReference type="Proteomes" id="UP001143474">
    <property type="component" value="Unassembled WGS sequence"/>
</dbReference>
<comment type="caution">
    <text evidence="11">The sequence shown here is derived from an EMBL/GenBank/DDBJ whole genome shotgun (WGS) entry which is preliminary data.</text>
</comment>
<reference evidence="11" key="1">
    <citation type="journal article" date="2014" name="Int. J. Syst. Evol. Microbiol.">
        <title>Complete genome sequence of Corynebacterium casei LMG S-19264T (=DSM 44701T), isolated from a smear-ripened cheese.</title>
        <authorList>
            <consortium name="US DOE Joint Genome Institute (JGI-PGF)"/>
            <person name="Walter F."/>
            <person name="Albersmeier A."/>
            <person name="Kalinowski J."/>
            <person name="Ruckert C."/>
        </authorList>
    </citation>
    <scope>NUCLEOTIDE SEQUENCE</scope>
    <source>
        <strain evidence="11">VKM Ac-2007</strain>
    </source>
</reference>
<organism evidence="11 12">
    <name type="scientific">Streptosporangium carneum</name>
    <dbReference type="NCBI Taxonomy" id="47481"/>
    <lineage>
        <taxon>Bacteria</taxon>
        <taxon>Bacillati</taxon>
        <taxon>Actinomycetota</taxon>
        <taxon>Actinomycetes</taxon>
        <taxon>Streptosporangiales</taxon>
        <taxon>Streptosporangiaceae</taxon>
        <taxon>Streptosporangium</taxon>
    </lineage>
</organism>
<dbReference type="PANTHER" id="PTHR11537:SF254">
    <property type="entry name" value="POTASSIUM VOLTAGE-GATED CHANNEL PROTEIN SHAB"/>
    <property type="match status" value="1"/>
</dbReference>
<dbReference type="Gene3D" id="1.20.120.350">
    <property type="entry name" value="Voltage-gated potassium channels. Chain C"/>
    <property type="match status" value="1"/>
</dbReference>
<accession>A0A9W6MAN0</accession>
<evidence type="ECO:0000256" key="3">
    <source>
        <dbReference type="ARBA" id="ARBA00022692"/>
    </source>
</evidence>
<feature type="transmembrane region" description="Helical" evidence="9">
    <location>
        <begin position="113"/>
        <end position="130"/>
    </location>
</feature>
<feature type="transmembrane region" description="Helical" evidence="9">
    <location>
        <begin position="151"/>
        <end position="171"/>
    </location>
</feature>
<feature type="compositionally biased region" description="Basic and acidic residues" evidence="8">
    <location>
        <begin position="267"/>
        <end position="280"/>
    </location>
</feature>
<reference evidence="11" key="2">
    <citation type="submission" date="2023-01" db="EMBL/GenBank/DDBJ databases">
        <authorList>
            <person name="Sun Q."/>
            <person name="Evtushenko L."/>
        </authorList>
    </citation>
    <scope>NUCLEOTIDE SEQUENCE</scope>
    <source>
        <strain evidence="11">VKM Ac-2007</strain>
    </source>
</reference>
<keyword evidence="4 9" id="KW-1133">Transmembrane helix</keyword>
<keyword evidence="5" id="KW-0406">Ion transport</keyword>
<feature type="region of interest" description="Disordered" evidence="8">
    <location>
        <begin position="1"/>
        <end position="42"/>
    </location>
</feature>
<dbReference type="GO" id="GO:0008076">
    <property type="term" value="C:voltage-gated potassium channel complex"/>
    <property type="evidence" value="ECO:0007669"/>
    <property type="project" value="InterPro"/>
</dbReference>
<feature type="domain" description="Potassium channel" evidence="10">
    <location>
        <begin position="162"/>
        <end position="238"/>
    </location>
</feature>
<evidence type="ECO:0000256" key="9">
    <source>
        <dbReference type="SAM" id="Phobius"/>
    </source>
</evidence>
<dbReference type="AlphaFoldDB" id="A0A9W6MAN0"/>
<dbReference type="GO" id="GO:0005249">
    <property type="term" value="F:voltage-gated potassium channel activity"/>
    <property type="evidence" value="ECO:0007669"/>
    <property type="project" value="InterPro"/>
</dbReference>
<evidence type="ECO:0000256" key="2">
    <source>
        <dbReference type="ARBA" id="ARBA00022448"/>
    </source>
</evidence>
<name>A0A9W6MAN0_9ACTN</name>
<dbReference type="Gene3D" id="1.20.5.110">
    <property type="match status" value="1"/>
</dbReference>
<dbReference type="InterPro" id="IPR028325">
    <property type="entry name" value="VG_K_chnl"/>
</dbReference>
<keyword evidence="6 9" id="KW-0472">Membrane</keyword>
<evidence type="ECO:0000256" key="5">
    <source>
        <dbReference type="ARBA" id="ARBA00023065"/>
    </source>
</evidence>
<proteinExistence type="predicted"/>
<evidence type="ECO:0000256" key="8">
    <source>
        <dbReference type="SAM" id="MobiDB-lite"/>
    </source>
</evidence>
<feature type="region of interest" description="Disordered" evidence="8">
    <location>
        <begin position="247"/>
        <end position="280"/>
    </location>
</feature>